<dbReference type="PANTHER" id="PTHR32018:SF1">
    <property type="entry name" value="RHAMNOGALACTURONAN ENDOLYASE"/>
    <property type="match status" value="1"/>
</dbReference>
<comment type="caution">
    <text evidence="1">The sequence shown here is derived from an EMBL/GenBank/DDBJ whole genome shotgun (WGS) entry which is preliminary data.</text>
</comment>
<name>A0ABC8S8Y7_9AQUA</name>
<gene>
    <name evidence="1" type="ORF">ILEXP_LOCUS19669</name>
</gene>
<keyword evidence="2" id="KW-1185">Reference proteome</keyword>
<sequence length="145" mass="16288">MITASNEFRTAGPVKQDLTSHNGPYTLFPTFVLLLLYEEWGETQGEADAASIPSVHIMLENLWESNSVMESHGRRFLVDAKEQVNVVQLSDDCWFTIGQRGSIIGRLLVHDRYFNKEIMTANSAHVGLGDAGSWQRENMVTALFN</sequence>
<dbReference type="Proteomes" id="UP001642360">
    <property type="component" value="Unassembled WGS sequence"/>
</dbReference>
<dbReference type="EMBL" id="CAUOFW020002147">
    <property type="protein sequence ID" value="CAK9151498.1"/>
    <property type="molecule type" value="Genomic_DNA"/>
</dbReference>
<dbReference type="InterPro" id="IPR051850">
    <property type="entry name" value="Polysacch_Lyase_4"/>
</dbReference>
<dbReference type="PANTHER" id="PTHR32018">
    <property type="entry name" value="RHAMNOGALACTURONATE LYASE FAMILY PROTEIN"/>
    <property type="match status" value="1"/>
</dbReference>
<dbReference type="AlphaFoldDB" id="A0ABC8S8Y7"/>
<evidence type="ECO:0000313" key="1">
    <source>
        <dbReference type="EMBL" id="CAK9151498.1"/>
    </source>
</evidence>
<protein>
    <submittedName>
        <fullName evidence="1">Uncharacterized protein</fullName>
    </submittedName>
</protein>
<proteinExistence type="predicted"/>
<reference evidence="1 2" key="1">
    <citation type="submission" date="2024-02" db="EMBL/GenBank/DDBJ databases">
        <authorList>
            <person name="Vignale AGUSTIN F."/>
            <person name="Sosa J E."/>
            <person name="Modenutti C."/>
        </authorList>
    </citation>
    <scope>NUCLEOTIDE SEQUENCE [LARGE SCALE GENOMIC DNA]</scope>
</reference>
<organism evidence="1 2">
    <name type="scientific">Ilex paraguariensis</name>
    <name type="common">yerba mate</name>
    <dbReference type="NCBI Taxonomy" id="185542"/>
    <lineage>
        <taxon>Eukaryota</taxon>
        <taxon>Viridiplantae</taxon>
        <taxon>Streptophyta</taxon>
        <taxon>Embryophyta</taxon>
        <taxon>Tracheophyta</taxon>
        <taxon>Spermatophyta</taxon>
        <taxon>Magnoliopsida</taxon>
        <taxon>eudicotyledons</taxon>
        <taxon>Gunneridae</taxon>
        <taxon>Pentapetalae</taxon>
        <taxon>asterids</taxon>
        <taxon>campanulids</taxon>
        <taxon>Aquifoliales</taxon>
        <taxon>Aquifoliaceae</taxon>
        <taxon>Ilex</taxon>
    </lineage>
</organism>
<accession>A0ABC8S8Y7</accession>
<evidence type="ECO:0000313" key="2">
    <source>
        <dbReference type="Proteomes" id="UP001642360"/>
    </source>
</evidence>